<proteinExistence type="predicted"/>
<evidence type="ECO:0000313" key="2">
    <source>
        <dbReference type="Proteomes" id="UP000324222"/>
    </source>
</evidence>
<reference evidence="1 2" key="1">
    <citation type="submission" date="2019-05" db="EMBL/GenBank/DDBJ databases">
        <title>Another draft genome of Portunus trituberculatus and its Hox gene families provides insights of decapod evolution.</title>
        <authorList>
            <person name="Jeong J.-H."/>
            <person name="Song I."/>
            <person name="Kim S."/>
            <person name="Choi T."/>
            <person name="Kim D."/>
            <person name="Ryu S."/>
            <person name="Kim W."/>
        </authorList>
    </citation>
    <scope>NUCLEOTIDE SEQUENCE [LARGE SCALE GENOMIC DNA]</scope>
    <source>
        <tissue evidence="1">Muscle</tissue>
    </source>
</reference>
<comment type="caution">
    <text evidence="1">The sequence shown here is derived from an EMBL/GenBank/DDBJ whole genome shotgun (WGS) entry which is preliminary data.</text>
</comment>
<organism evidence="1 2">
    <name type="scientific">Portunus trituberculatus</name>
    <name type="common">Swimming crab</name>
    <name type="synonym">Neptunus trituberculatus</name>
    <dbReference type="NCBI Taxonomy" id="210409"/>
    <lineage>
        <taxon>Eukaryota</taxon>
        <taxon>Metazoa</taxon>
        <taxon>Ecdysozoa</taxon>
        <taxon>Arthropoda</taxon>
        <taxon>Crustacea</taxon>
        <taxon>Multicrustacea</taxon>
        <taxon>Malacostraca</taxon>
        <taxon>Eumalacostraca</taxon>
        <taxon>Eucarida</taxon>
        <taxon>Decapoda</taxon>
        <taxon>Pleocyemata</taxon>
        <taxon>Brachyura</taxon>
        <taxon>Eubrachyura</taxon>
        <taxon>Portunoidea</taxon>
        <taxon>Portunidae</taxon>
        <taxon>Portuninae</taxon>
        <taxon>Portunus</taxon>
    </lineage>
</organism>
<dbReference type="Proteomes" id="UP000324222">
    <property type="component" value="Unassembled WGS sequence"/>
</dbReference>
<keyword evidence="2" id="KW-1185">Reference proteome</keyword>
<protein>
    <submittedName>
        <fullName evidence="1">Uncharacterized protein</fullName>
    </submittedName>
</protein>
<evidence type="ECO:0000313" key="1">
    <source>
        <dbReference type="EMBL" id="MPC14595.1"/>
    </source>
</evidence>
<sequence>MSTLSGSSSNTWITLPMPLVDPCRNRSLDPFCTSSGWRRKRKMTEPLSCSCGPSRDREADCPAHTTLHGTLLRWSEPMVTGTKLQLSMGPTGQWRGSAYVTHTQQQCGALSDDALGEQTTNNDAVVYVENLVYLELCRLLLREGKSMT</sequence>
<gene>
    <name evidence="1" type="ORF">E2C01_007362</name>
</gene>
<accession>A0A5B7CZZ8</accession>
<dbReference type="EMBL" id="VSRR010000364">
    <property type="protein sequence ID" value="MPC14595.1"/>
    <property type="molecule type" value="Genomic_DNA"/>
</dbReference>
<dbReference type="AlphaFoldDB" id="A0A5B7CZZ8"/>
<name>A0A5B7CZZ8_PORTR</name>